<dbReference type="InterPro" id="IPR001264">
    <property type="entry name" value="Glyco_trans_51"/>
</dbReference>
<feature type="domain" description="Penicillin-binding protein transpeptidase" evidence="10">
    <location>
        <begin position="306"/>
        <end position="591"/>
    </location>
</feature>
<evidence type="ECO:0000313" key="13">
    <source>
        <dbReference type="Proteomes" id="UP001518925"/>
    </source>
</evidence>
<keyword evidence="5" id="KW-0378">Hydrolase</keyword>
<evidence type="ECO:0000256" key="4">
    <source>
        <dbReference type="ARBA" id="ARBA00022679"/>
    </source>
</evidence>
<dbReference type="InterPro" id="IPR001460">
    <property type="entry name" value="PCN-bd_Tpept"/>
</dbReference>
<keyword evidence="4" id="KW-0808">Transferase</keyword>
<feature type="domain" description="Glycosyl transferase family 51" evidence="11">
    <location>
        <begin position="37"/>
        <end position="215"/>
    </location>
</feature>
<feature type="compositionally biased region" description="Acidic residues" evidence="9">
    <location>
        <begin position="751"/>
        <end position="773"/>
    </location>
</feature>
<proteinExistence type="predicted"/>
<name>A0ABS2DMV0_9BACI</name>
<dbReference type="EMBL" id="JAFELM010000045">
    <property type="protein sequence ID" value="MBM6619821.1"/>
    <property type="molecule type" value="Genomic_DNA"/>
</dbReference>
<keyword evidence="2" id="KW-0645">Protease</keyword>
<dbReference type="SUPFAM" id="SSF56601">
    <property type="entry name" value="beta-lactamase/transpeptidase-like"/>
    <property type="match status" value="1"/>
</dbReference>
<organism evidence="12 13">
    <name type="scientific">Bacillus suaedaesalsae</name>
    <dbReference type="NCBI Taxonomy" id="2810349"/>
    <lineage>
        <taxon>Bacteria</taxon>
        <taxon>Bacillati</taxon>
        <taxon>Bacillota</taxon>
        <taxon>Bacilli</taxon>
        <taxon>Bacillales</taxon>
        <taxon>Bacillaceae</taxon>
        <taxon>Bacillus</taxon>
    </lineage>
</organism>
<sequence>MVAGGVTFFAVVKDAPPLDEALLKDGASSKLFDKDGNKFAEVGLEKRTHVTYQEIPKLMEHAIIAVEDVRFYEHNGIDVKRLVGAVIANVQDGFGAEGASTITQQVVKNSFLTPEKTIERKLQEQWLAVRLEQKYSKEQILEMYVNKIYLSKVNSYGHVYGVATAAEAYYGKKLNELELHEAALIAGMPQSPNNYNPFNHPEAAEKRRNIVLTLMAKHGFISNEDAEKAKKIPVQESLVQTTKDPNPYDAFIDQVIKEVSELGDIDISTAGLEIHTTLDPAAQTHVEKVLESNEIVKFPETEIQAGIVLLDTQTGEIRAIGGGRNSEVARGFNFATAIERQPGSTIKPILDYGPAIEHLQWPTYQQIVDEPYKYASGQSVRNHDGKFKGQMSIREALADSRNIPAIKAMKEVGAERAGEFAEKLGISFKGAVQESYAIGGFDGVSPMQLAGAFSAFGNRGQYNKPHTVTKVVFMDDTEISLKPEPVKAMKESTAFMVTDMMKSVVTSGTGRSAAVSGLPIAGKTGTTNFDAKTKEKFNIKSGGVRDIWFAGYTPLYTAAVWTGYEETTEENYILSSKEKALAKEVFRSVMEEVSKGKETPDFKKPSSVVLVGVEKGSNPPKLPSEYTPKDQIVKEYFIKGTEPTEVSETYNKLDAVSGLTINYDNEKGEVTLKWDYPEDKREGIVFEVQASVDEGPFTPIGTVKELGLIMKDAIPEAIYTFTVTALREEDSENRSDPAQITITIPAKIEDEIDIIPGDDDDNEDDGGEDDGGDDGNGNGNGDGNGQGNDNGLPIGIGVVLPKR</sequence>
<accession>A0ABS2DMV0</accession>
<dbReference type="Proteomes" id="UP001518925">
    <property type="component" value="Unassembled WGS sequence"/>
</dbReference>
<evidence type="ECO:0000259" key="10">
    <source>
        <dbReference type="Pfam" id="PF00905"/>
    </source>
</evidence>
<gene>
    <name evidence="12" type="ORF">JR050_19345</name>
</gene>
<reference evidence="12 13" key="1">
    <citation type="submission" date="2021-02" db="EMBL/GenBank/DDBJ databases">
        <title>Bacillus sp. RD4P76, an endophyte from a halophyte.</title>
        <authorList>
            <person name="Sun J.-Q."/>
        </authorList>
    </citation>
    <scope>NUCLEOTIDE SEQUENCE [LARGE SCALE GENOMIC DNA]</scope>
    <source>
        <strain evidence="12 13">RD4P76</strain>
    </source>
</reference>
<comment type="caution">
    <text evidence="12">The sequence shown here is derived from an EMBL/GenBank/DDBJ whole genome shotgun (WGS) entry which is preliminary data.</text>
</comment>
<evidence type="ECO:0000313" key="12">
    <source>
        <dbReference type="EMBL" id="MBM6619821.1"/>
    </source>
</evidence>
<evidence type="ECO:0000256" key="1">
    <source>
        <dbReference type="ARBA" id="ARBA00022645"/>
    </source>
</evidence>
<keyword evidence="13" id="KW-1185">Reference proteome</keyword>
<evidence type="ECO:0000256" key="5">
    <source>
        <dbReference type="ARBA" id="ARBA00022801"/>
    </source>
</evidence>
<dbReference type="InterPro" id="IPR013783">
    <property type="entry name" value="Ig-like_fold"/>
</dbReference>
<dbReference type="InterPro" id="IPR036950">
    <property type="entry name" value="PBP_transglycosylase"/>
</dbReference>
<dbReference type="Pfam" id="PF00912">
    <property type="entry name" value="Transgly"/>
    <property type="match status" value="1"/>
</dbReference>
<protein>
    <submittedName>
        <fullName evidence="12">PBP1A family penicillin-binding protein</fullName>
    </submittedName>
</protein>
<keyword evidence="1" id="KW-0121">Carboxypeptidase</keyword>
<evidence type="ECO:0000256" key="3">
    <source>
        <dbReference type="ARBA" id="ARBA00022676"/>
    </source>
</evidence>
<evidence type="ECO:0000256" key="7">
    <source>
        <dbReference type="ARBA" id="ARBA00034000"/>
    </source>
</evidence>
<feature type="region of interest" description="Disordered" evidence="9">
    <location>
        <begin position="751"/>
        <end position="803"/>
    </location>
</feature>
<dbReference type="InterPro" id="IPR023346">
    <property type="entry name" value="Lysozyme-like_dom_sf"/>
</dbReference>
<dbReference type="SUPFAM" id="SSF53955">
    <property type="entry name" value="Lysozyme-like"/>
    <property type="match status" value="1"/>
</dbReference>
<dbReference type="NCBIfam" id="TIGR02074">
    <property type="entry name" value="PBP_1a_fam"/>
    <property type="match status" value="1"/>
</dbReference>
<keyword evidence="3" id="KW-0328">Glycosyltransferase</keyword>
<dbReference type="Gene3D" id="3.40.710.10">
    <property type="entry name" value="DD-peptidase/beta-lactamase superfamily"/>
    <property type="match status" value="1"/>
</dbReference>
<comment type="catalytic activity">
    <reaction evidence="8">
        <text>[GlcNAc-(1-&gt;4)-Mur2Ac(oyl-L-Ala-gamma-D-Glu-L-Lys-D-Ala-D-Ala)](n)-di-trans,octa-cis-undecaprenyl diphosphate + beta-D-GlcNAc-(1-&gt;4)-Mur2Ac(oyl-L-Ala-gamma-D-Glu-L-Lys-D-Ala-D-Ala)-di-trans,octa-cis-undecaprenyl diphosphate = [GlcNAc-(1-&gt;4)-Mur2Ac(oyl-L-Ala-gamma-D-Glu-L-Lys-D-Ala-D-Ala)](n+1)-di-trans,octa-cis-undecaprenyl diphosphate + di-trans,octa-cis-undecaprenyl diphosphate + H(+)</text>
        <dbReference type="Rhea" id="RHEA:23708"/>
        <dbReference type="Rhea" id="RHEA-COMP:9602"/>
        <dbReference type="Rhea" id="RHEA-COMP:9603"/>
        <dbReference type="ChEBI" id="CHEBI:15378"/>
        <dbReference type="ChEBI" id="CHEBI:58405"/>
        <dbReference type="ChEBI" id="CHEBI:60033"/>
        <dbReference type="ChEBI" id="CHEBI:78435"/>
        <dbReference type="EC" id="2.4.99.28"/>
    </reaction>
</comment>
<dbReference type="Pfam" id="PF00905">
    <property type="entry name" value="Transpeptidase"/>
    <property type="match status" value="1"/>
</dbReference>
<evidence type="ECO:0000256" key="8">
    <source>
        <dbReference type="ARBA" id="ARBA00049902"/>
    </source>
</evidence>
<dbReference type="Gene3D" id="2.60.40.10">
    <property type="entry name" value="Immunoglobulins"/>
    <property type="match status" value="1"/>
</dbReference>
<dbReference type="PANTHER" id="PTHR32282:SF29">
    <property type="entry name" value="PENICILLIN-BINDING PROTEIN 1A"/>
    <property type="match status" value="1"/>
</dbReference>
<evidence type="ECO:0000256" key="6">
    <source>
        <dbReference type="ARBA" id="ARBA00023268"/>
    </source>
</evidence>
<keyword evidence="6" id="KW-0511">Multifunctional enzyme</keyword>
<comment type="catalytic activity">
    <reaction evidence="7">
        <text>Preferential cleavage: (Ac)2-L-Lys-D-Ala-|-D-Ala. Also transpeptidation of peptidyl-alanyl moieties that are N-acyl substituents of D-alanine.</text>
        <dbReference type="EC" id="3.4.16.4"/>
    </reaction>
</comment>
<evidence type="ECO:0000256" key="9">
    <source>
        <dbReference type="SAM" id="MobiDB-lite"/>
    </source>
</evidence>
<dbReference type="PANTHER" id="PTHR32282">
    <property type="entry name" value="BINDING PROTEIN TRANSPEPTIDASE, PUTATIVE-RELATED"/>
    <property type="match status" value="1"/>
</dbReference>
<evidence type="ECO:0000256" key="2">
    <source>
        <dbReference type="ARBA" id="ARBA00022670"/>
    </source>
</evidence>
<dbReference type="InterPro" id="IPR050396">
    <property type="entry name" value="Glycosyltr_51/Transpeptidase"/>
</dbReference>
<evidence type="ECO:0000259" key="11">
    <source>
        <dbReference type="Pfam" id="PF00912"/>
    </source>
</evidence>
<feature type="compositionally biased region" description="Gly residues" evidence="9">
    <location>
        <begin position="774"/>
        <end position="788"/>
    </location>
</feature>
<dbReference type="Gene3D" id="1.10.3810.10">
    <property type="entry name" value="Biosynthetic peptidoglycan transglycosylase-like"/>
    <property type="match status" value="1"/>
</dbReference>
<dbReference type="InterPro" id="IPR012338">
    <property type="entry name" value="Beta-lactam/transpept-like"/>
</dbReference>